<evidence type="ECO:0008006" key="3">
    <source>
        <dbReference type="Google" id="ProtNLM"/>
    </source>
</evidence>
<evidence type="ECO:0000313" key="2">
    <source>
        <dbReference type="Proteomes" id="UP001162881"/>
    </source>
</evidence>
<dbReference type="SUPFAM" id="SSF51905">
    <property type="entry name" value="FAD/NAD(P)-binding domain"/>
    <property type="match status" value="1"/>
</dbReference>
<dbReference type="InterPro" id="IPR036188">
    <property type="entry name" value="FAD/NAD-bd_sf"/>
</dbReference>
<dbReference type="RefSeq" id="WP_244024107.1">
    <property type="nucleotide sequence ID" value="NZ_JALHLF010000162.1"/>
</dbReference>
<organism evidence="1 2">
    <name type="scientific">Novosphingobium organovorum</name>
    <dbReference type="NCBI Taxonomy" id="2930092"/>
    <lineage>
        <taxon>Bacteria</taxon>
        <taxon>Pseudomonadati</taxon>
        <taxon>Pseudomonadota</taxon>
        <taxon>Alphaproteobacteria</taxon>
        <taxon>Sphingomonadales</taxon>
        <taxon>Sphingomonadaceae</taxon>
        <taxon>Novosphingobium</taxon>
    </lineage>
</organism>
<dbReference type="Gene3D" id="3.50.50.60">
    <property type="entry name" value="FAD/NAD(P)-binding domain"/>
    <property type="match status" value="1"/>
</dbReference>
<accession>A0ABT0BII2</accession>
<proteinExistence type="predicted"/>
<evidence type="ECO:0000313" key="1">
    <source>
        <dbReference type="EMBL" id="MCJ2184871.1"/>
    </source>
</evidence>
<name>A0ABT0BII2_9SPHN</name>
<reference evidence="1" key="1">
    <citation type="submission" date="2022-03" db="EMBL/GenBank/DDBJ databases">
        <title>Identification of a novel bacterium isolated from mangrove sediments.</title>
        <authorList>
            <person name="Pan X."/>
        </authorList>
    </citation>
    <scope>NUCLEOTIDE SEQUENCE</scope>
    <source>
        <strain evidence="1">B1949</strain>
    </source>
</reference>
<gene>
    <name evidence="1" type="ORF">MTR62_19570</name>
</gene>
<comment type="caution">
    <text evidence="1">The sequence shown here is derived from an EMBL/GenBank/DDBJ whole genome shotgun (WGS) entry which is preliminary data.</text>
</comment>
<sequence>GATPAILLGAGAVGLLRQCLDAPALLRDAPHVKRRIVVWDGGEPSSVPHDALVLSSGALRAALDAVPLPQACAPRAFPRPMTIRAQGPYPDVPLRRFGQREAAAVPVALHHGEDESACWIEAVEGGWLFLIPSGPGAGWLLCVGSEPDALLTASRHVAPRITPTAAPRARFETAPRMLETLAGPDWLACGTEAIAFDPLCGDGTAQAAREAILASAVLTAIAGTDGSEEATRPYREHYHSMLLAAMRRHLRQSAQFYATGHPSPWWRDQLASTQQAFEATTAALAGFPEPRYRLDGLTLIPIETPV</sequence>
<dbReference type="Proteomes" id="UP001162881">
    <property type="component" value="Unassembled WGS sequence"/>
</dbReference>
<keyword evidence="2" id="KW-1185">Reference proteome</keyword>
<feature type="non-terminal residue" evidence="1">
    <location>
        <position position="1"/>
    </location>
</feature>
<dbReference type="EMBL" id="JALHLF010000162">
    <property type="protein sequence ID" value="MCJ2184871.1"/>
    <property type="molecule type" value="Genomic_DNA"/>
</dbReference>
<protein>
    <recommendedName>
        <fullName evidence="3">Tryptophan halogenase</fullName>
    </recommendedName>
</protein>